<protein>
    <submittedName>
        <fullName evidence="1">Uncharacterized protein</fullName>
    </submittedName>
</protein>
<gene>
    <name evidence="1" type="ORF">A1sIA56_06400</name>
</gene>
<keyword evidence="2" id="KW-1185">Reference proteome</keyword>
<organism evidence="1 2">
    <name type="scientific">Candidatus Planktophila sulfonica</name>
    <dbReference type="NCBI Taxonomy" id="1884904"/>
    <lineage>
        <taxon>Bacteria</taxon>
        <taxon>Bacillati</taxon>
        <taxon>Actinomycetota</taxon>
        <taxon>Actinomycetes</taxon>
        <taxon>Candidatus Nanopelagicales</taxon>
        <taxon>Candidatus Nanopelagicaceae</taxon>
        <taxon>Candidatus Planktophila</taxon>
    </lineage>
</organism>
<dbReference type="RefSeq" id="WP_095674063.1">
    <property type="nucleotide sequence ID" value="NZ_CP016773.1"/>
</dbReference>
<dbReference type="EMBL" id="CP016773">
    <property type="protein sequence ID" value="ASY16500.1"/>
    <property type="molecule type" value="Genomic_DNA"/>
</dbReference>
<dbReference type="AlphaFoldDB" id="A0A249KI73"/>
<accession>A0A249KI73</accession>
<name>A0A249KI73_9ACTN</name>
<reference evidence="1 2" key="1">
    <citation type="submission" date="2016-07" db="EMBL/GenBank/DDBJ databases">
        <title>High microdiversification within the ubiquitous acI lineage of Actinobacteria.</title>
        <authorList>
            <person name="Neuenschwander S.M."/>
            <person name="Salcher M."/>
            <person name="Ghai R."/>
            <person name="Pernthaler J."/>
        </authorList>
    </citation>
    <scope>NUCLEOTIDE SEQUENCE [LARGE SCALE GENOMIC DNA]</scope>
    <source>
        <strain evidence="1">MMS-IA-56</strain>
    </source>
</reference>
<sequence length="182" mass="21508">MKIFKRKKGSSKHELLQQIGVGSYFEIPNDFDADSWNNLNIGTFRRHSLRRVLRQRMRRLPYKFGFEKIVDNFASSVYEIGQGDFNSFAEGQRYAPRANYLLENKWMSIAFGIYQIEYTINEEIGFSHFSLDHGLTYIIHMETQLTKNWELNVKALINLFQETEEYLLGTIIDRSPPYTPNY</sequence>
<evidence type="ECO:0000313" key="1">
    <source>
        <dbReference type="EMBL" id="ASY16500.1"/>
    </source>
</evidence>
<dbReference type="Proteomes" id="UP000217215">
    <property type="component" value="Chromosome"/>
</dbReference>
<evidence type="ECO:0000313" key="2">
    <source>
        <dbReference type="Proteomes" id="UP000217215"/>
    </source>
</evidence>
<proteinExistence type="predicted"/>
<dbReference type="KEGG" id="psuf:A1sIA56_06400"/>